<evidence type="ECO:0000313" key="3">
    <source>
        <dbReference type="Proteomes" id="UP000618382"/>
    </source>
</evidence>
<dbReference type="Pfam" id="PF13508">
    <property type="entry name" value="Acetyltransf_7"/>
    <property type="match status" value="1"/>
</dbReference>
<dbReference type="InterPro" id="IPR052523">
    <property type="entry name" value="Trichothecene_AcTrans"/>
</dbReference>
<organism evidence="2 3">
    <name type="scientific">Cellulomonas oligotrophica</name>
    <dbReference type="NCBI Taxonomy" id="931536"/>
    <lineage>
        <taxon>Bacteria</taxon>
        <taxon>Bacillati</taxon>
        <taxon>Actinomycetota</taxon>
        <taxon>Actinomycetes</taxon>
        <taxon>Micrococcales</taxon>
        <taxon>Cellulomonadaceae</taxon>
        <taxon>Cellulomonas</taxon>
    </lineage>
</organism>
<dbReference type="EMBL" id="BONN01000013">
    <property type="protein sequence ID" value="GIG34137.1"/>
    <property type="molecule type" value="Genomic_DNA"/>
</dbReference>
<dbReference type="Gene3D" id="3.40.630.30">
    <property type="match status" value="1"/>
</dbReference>
<gene>
    <name evidence="2" type="ORF">Col01nite_32960</name>
</gene>
<accession>A0ABQ4DEI2</accession>
<keyword evidence="3" id="KW-1185">Reference proteome</keyword>
<reference evidence="2 3" key="1">
    <citation type="submission" date="2021-01" db="EMBL/GenBank/DDBJ databases">
        <title>Whole genome shotgun sequence of Cellulomonas oligotrophica NBRC 109435.</title>
        <authorList>
            <person name="Komaki H."/>
            <person name="Tamura T."/>
        </authorList>
    </citation>
    <scope>NUCLEOTIDE SEQUENCE [LARGE SCALE GENOMIC DNA]</scope>
    <source>
        <strain evidence="2 3">NBRC 109435</strain>
    </source>
</reference>
<dbReference type="InterPro" id="IPR000182">
    <property type="entry name" value="GNAT_dom"/>
</dbReference>
<dbReference type="PROSITE" id="PS51186">
    <property type="entry name" value="GNAT"/>
    <property type="match status" value="1"/>
</dbReference>
<evidence type="ECO:0000313" key="2">
    <source>
        <dbReference type="EMBL" id="GIG34137.1"/>
    </source>
</evidence>
<sequence length="216" mass="21886">MGAVSHPRPATGADLPAMRTVCALAYRENPLMRWVLPDAATRDDACAAWLGPALERYVAAGRVDVVEEGGEVVALAAWRPVGADLRAGTGAAALPRPAGVLAALVGPGRAAEVLQALAGAAPHAPRPAGPYLNYLAVHPAAQGRGLGSTLVRHGLGALDADAGATDGAPWLGTTDPANHAFYGRLGFRTVAEVALDPIGEDGPVLAVMHGARRAPG</sequence>
<dbReference type="PANTHER" id="PTHR42791:SF1">
    <property type="entry name" value="N-ACETYLTRANSFERASE DOMAIN-CONTAINING PROTEIN"/>
    <property type="match status" value="1"/>
</dbReference>
<evidence type="ECO:0000259" key="1">
    <source>
        <dbReference type="PROSITE" id="PS51186"/>
    </source>
</evidence>
<dbReference type="SUPFAM" id="SSF55729">
    <property type="entry name" value="Acyl-CoA N-acyltransferases (Nat)"/>
    <property type="match status" value="1"/>
</dbReference>
<name>A0ABQ4DEI2_9CELL</name>
<dbReference type="InterPro" id="IPR016181">
    <property type="entry name" value="Acyl_CoA_acyltransferase"/>
</dbReference>
<comment type="caution">
    <text evidence="2">The sequence shown here is derived from an EMBL/GenBank/DDBJ whole genome shotgun (WGS) entry which is preliminary data.</text>
</comment>
<proteinExistence type="predicted"/>
<dbReference type="PANTHER" id="PTHR42791">
    <property type="entry name" value="GNAT FAMILY ACETYLTRANSFERASE"/>
    <property type="match status" value="1"/>
</dbReference>
<feature type="domain" description="N-acetyltransferase" evidence="1">
    <location>
        <begin position="5"/>
        <end position="211"/>
    </location>
</feature>
<dbReference type="Proteomes" id="UP000618382">
    <property type="component" value="Unassembled WGS sequence"/>
</dbReference>
<protein>
    <submittedName>
        <fullName evidence="2">N-acetyltransferase</fullName>
    </submittedName>
</protein>
<dbReference type="CDD" id="cd04301">
    <property type="entry name" value="NAT_SF"/>
    <property type="match status" value="1"/>
</dbReference>